<keyword evidence="2" id="KW-1185">Reference proteome</keyword>
<evidence type="ECO:0000313" key="2">
    <source>
        <dbReference type="Proteomes" id="UP000693672"/>
    </source>
</evidence>
<organism evidence="1 2">
    <name type="scientific">Paenibacillus solanacearum</name>
    <dbReference type="NCBI Taxonomy" id="2048548"/>
    <lineage>
        <taxon>Bacteria</taxon>
        <taxon>Bacillati</taxon>
        <taxon>Bacillota</taxon>
        <taxon>Bacilli</taxon>
        <taxon>Bacillales</taxon>
        <taxon>Paenibacillaceae</taxon>
        <taxon>Paenibacillus</taxon>
    </lineage>
</organism>
<accession>A0A916JU32</accession>
<dbReference type="RefSeq" id="WP_218090374.1">
    <property type="nucleotide sequence ID" value="NZ_CAJVAS010000002.1"/>
</dbReference>
<name>A0A916JU32_9BACL</name>
<gene>
    <name evidence="1" type="ORF">PAESOLCIP111_00534</name>
</gene>
<comment type="caution">
    <text evidence="1">The sequence shown here is derived from an EMBL/GenBank/DDBJ whole genome shotgun (WGS) entry which is preliminary data.</text>
</comment>
<proteinExistence type="predicted"/>
<dbReference type="Proteomes" id="UP000693672">
    <property type="component" value="Unassembled WGS sequence"/>
</dbReference>
<protein>
    <submittedName>
        <fullName evidence="1">Uncharacterized protein</fullName>
    </submittedName>
</protein>
<reference evidence="1" key="1">
    <citation type="submission" date="2021-06" db="EMBL/GenBank/DDBJ databases">
        <authorList>
            <person name="Criscuolo A."/>
        </authorList>
    </citation>
    <scope>NUCLEOTIDE SEQUENCE</scope>
    <source>
        <strain evidence="1">CIP111600</strain>
    </source>
</reference>
<evidence type="ECO:0000313" key="1">
    <source>
        <dbReference type="EMBL" id="CAG7602741.1"/>
    </source>
</evidence>
<dbReference type="EMBL" id="CAJVAS010000002">
    <property type="protein sequence ID" value="CAG7602741.1"/>
    <property type="molecule type" value="Genomic_DNA"/>
</dbReference>
<dbReference type="AlphaFoldDB" id="A0A916JU32"/>
<sequence>MRTNKSLLYGLGTGLILGAVLLQLMNAASPGGHAMPESAIPETTVLDLDQKQLKEAASRYYKVFDKSEKLYSQQQLDSAVQQKLKEEKDKLAAQAPASPKETYIYISRGLVSYQVADLLYQSGVITDRKAFEDEMVKKQLNDKIVSGLHAFKGPQNLQQVIAIITAQ</sequence>